<dbReference type="PROSITE" id="PS50297">
    <property type="entry name" value="ANK_REP_REGION"/>
    <property type="match status" value="1"/>
</dbReference>
<feature type="compositionally biased region" description="Low complexity" evidence="12">
    <location>
        <begin position="677"/>
        <end position="691"/>
    </location>
</feature>
<feature type="region of interest" description="Disordered" evidence="12">
    <location>
        <begin position="185"/>
        <end position="207"/>
    </location>
</feature>
<evidence type="ECO:0000256" key="3">
    <source>
        <dbReference type="ARBA" id="ARBA00022603"/>
    </source>
</evidence>
<evidence type="ECO:0000256" key="4">
    <source>
        <dbReference type="ARBA" id="ARBA00022679"/>
    </source>
</evidence>
<feature type="compositionally biased region" description="Basic residues" evidence="12">
    <location>
        <begin position="223"/>
        <end position="242"/>
    </location>
</feature>
<dbReference type="Gene3D" id="1.25.40.20">
    <property type="entry name" value="Ankyrin repeat-containing domain"/>
    <property type="match status" value="1"/>
</dbReference>
<protein>
    <recommendedName>
        <fullName evidence="11">RNA methyltransferase</fullName>
        <ecNumber evidence="11">2.1.1.-</ecNumber>
    </recommendedName>
</protein>
<feature type="compositionally biased region" description="Low complexity" evidence="12">
    <location>
        <begin position="61"/>
        <end position="86"/>
    </location>
</feature>
<dbReference type="PANTHER" id="PTHR12315">
    <property type="entry name" value="BICOID-INTERACTING PROTEIN RELATED"/>
    <property type="match status" value="1"/>
</dbReference>
<feature type="region of interest" description="Disordered" evidence="12">
    <location>
        <begin position="666"/>
        <end position="691"/>
    </location>
</feature>
<dbReference type="SUPFAM" id="SSF48403">
    <property type="entry name" value="Ankyrin repeat"/>
    <property type="match status" value="1"/>
</dbReference>
<dbReference type="GO" id="GO:0008173">
    <property type="term" value="F:RNA methyltransferase activity"/>
    <property type="evidence" value="ECO:0007669"/>
    <property type="project" value="UniProtKB-UniRule"/>
</dbReference>
<feature type="transmembrane region" description="Helical" evidence="13">
    <location>
        <begin position="2196"/>
        <end position="2212"/>
    </location>
</feature>
<evidence type="ECO:0000256" key="10">
    <source>
        <dbReference type="PROSITE-ProRule" id="PRU00848"/>
    </source>
</evidence>
<feature type="domain" description="Bin3-type SAM" evidence="14">
    <location>
        <begin position="933"/>
        <end position="1331"/>
    </location>
</feature>
<dbReference type="PROSITE" id="PS51515">
    <property type="entry name" value="BIN3_SAM"/>
    <property type="match status" value="1"/>
</dbReference>
<feature type="compositionally biased region" description="Low complexity" evidence="12">
    <location>
        <begin position="1527"/>
        <end position="1538"/>
    </location>
</feature>
<feature type="compositionally biased region" description="Polar residues" evidence="12">
    <location>
        <begin position="1123"/>
        <end position="1147"/>
    </location>
</feature>
<keyword evidence="3 11" id="KW-0489">Methyltransferase</keyword>
<feature type="repeat" description="ANK" evidence="9">
    <location>
        <begin position="1940"/>
        <end position="1972"/>
    </location>
</feature>
<evidence type="ECO:0000256" key="6">
    <source>
        <dbReference type="ARBA" id="ARBA00022692"/>
    </source>
</evidence>
<dbReference type="PROSITE" id="PS50088">
    <property type="entry name" value="ANK_REPEAT"/>
    <property type="match status" value="1"/>
</dbReference>
<evidence type="ECO:0000256" key="8">
    <source>
        <dbReference type="ARBA" id="ARBA00023136"/>
    </source>
</evidence>
<dbReference type="GO" id="GO:0017069">
    <property type="term" value="F:snRNA binding"/>
    <property type="evidence" value="ECO:0007669"/>
    <property type="project" value="TreeGrafter"/>
</dbReference>
<dbReference type="InterPro" id="IPR024160">
    <property type="entry name" value="BIN3_SAM-bd_dom"/>
</dbReference>
<dbReference type="PANTHER" id="PTHR12315:SF0">
    <property type="entry name" value="7SK SNRNA METHYLPHOSPHATE CAPPING ENZYME"/>
    <property type="match status" value="1"/>
</dbReference>
<dbReference type="STRING" id="7375.A0A0L0CT36"/>
<feature type="region of interest" description="Disordered" evidence="12">
    <location>
        <begin position="222"/>
        <end position="249"/>
    </location>
</feature>
<evidence type="ECO:0000313" key="16">
    <source>
        <dbReference type="Proteomes" id="UP000037069"/>
    </source>
</evidence>
<feature type="compositionally biased region" description="Low complexity" evidence="12">
    <location>
        <begin position="421"/>
        <end position="441"/>
    </location>
</feature>
<dbReference type="InterPro" id="IPR039772">
    <property type="entry name" value="Bin3-like"/>
</dbReference>
<dbReference type="Pfam" id="PF12796">
    <property type="entry name" value="Ank_2"/>
    <property type="match status" value="1"/>
</dbReference>
<dbReference type="Pfam" id="PF06859">
    <property type="entry name" value="Bin3"/>
    <property type="match status" value="1"/>
</dbReference>
<dbReference type="GO" id="GO:0040031">
    <property type="term" value="P:snRNA modification"/>
    <property type="evidence" value="ECO:0007669"/>
    <property type="project" value="TreeGrafter"/>
</dbReference>
<feature type="compositionally biased region" description="Basic residues" evidence="12">
    <location>
        <begin position="120"/>
        <end position="133"/>
    </location>
</feature>
<feature type="compositionally biased region" description="Low complexity" evidence="12">
    <location>
        <begin position="1037"/>
        <end position="1051"/>
    </location>
</feature>
<dbReference type="SMART" id="SM00248">
    <property type="entry name" value="ANK"/>
    <property type="match status" value="3"/>
</dbReference>
<feature type="compositionally biased region" description="Polar residues" evidence="12">
    <location>
        <begin position="1488"/>
        <end position="1502"/>
    </location>
</feature>
<dbReference type="CDD" id="cd02440">
    <property type="entry name" value="AdoMet_MTases"/>
    <property type="match status" value="1"/>
</dbReference>
<feature type="compositionally biased region" description="Basic residues" evidence="12">
    <location>
        <begin position="1052"/>
        <end position="1063"/>
    </location>
</feature>
<dbReference type="InterPro" id="IPR005821">
    <property type="entry name" value="Ion_trans_dom"/>
</dbReference>
<feature type="transmembrane region" description="Helical" evidence="13">
    <location>
        <begin position="2261"/>
        <end position="2282"/>
    </location>
</feature>
<feature type="compositionally biased region" description="Polar residues" evidence="12">
    <location>
        <begin position="1166"/>
        <end position="1189"/>
    </location>
</feature>
<dbReference type="InterPro" id="IPR002110">
    <property type="entry name" value="Ankyrin_rpt"/>
</dbReference>
<feature type="region of interest" description="Disordered" evidence="12">
    <location>
        <begin position="421"/>
        <end position="450"/>
    </location>
</feature>
<dbReference type="InterPro" id="IPR029063">
    <property type="entry name" value="SAM-dependent_MTases_sf"/>
</dbReference>
<keyword evidence="4 11" id="KW-0808">Transferase</keyword>
<evidence type="ECO:0000256" key="2">
    <source>
        <dbReference type="ARBA" id="ARBA00008361"/>
    </source>
</evidence>
<feature type="region of interest" description="Disordered" evidence="12">
    <location>
        <begin position="1470"/>
        <end position="1539"/>
    </location>
</feature>
<organism evidence="15 16">
    <name type="scientific">Lucilia cuprina</name>
    <name type="common">Green bottle fly</name>
    <name type="synonym">Australian sheep blowfly</name>
    <dbReference type="NCBI Taxonomy" id="7375"/>
    <lineage>
        <taxon>Eukaryota</taxon>
        <taxon>Metazoa</taxon>
        <taxon>Ecdysozoa</taxon>
        <taxon>Arthropoda</taxon>
        <taxon>Hexapoda</taxon>
        <taxon>Insecta</taxon>
        <taxon>Pterygota</taxon>
        <taxon>Neoptera</taxon>
        <taxon>Endopterygota</taxon>
        <taxon>Diptera</taxon>
        <taxon>Brachycera</taxon>
        <taxon>Muscomorpha</taxon>
        <taxon>Oestroidea</taxon>
        <taxon>Calliphoridae</taxon>
        <taxon>Luciliinae</taxon>
        <taxon>Lucilia</taxon>
    </lineage>
</organism>
<comment type="similarity">
    <text evidence="2 11">Belongs to the methyltransferase superfamily.</text>
</comment>
<evidence type="ECO:0000256" key="5">
    <source>
        <dbReference type="ARBA" id="ARBA00022691"/>
    </source>
</evidence>
<feature type="transmembrane region" description="Helical" evidence="13">
    <location>
        <begin position="2156"/>
        <end position="2176"/>
    </location>
</feature>
<feature type="transmembrane region" description="Helical" evidence="13">
    <location>
        <begin position="2065"/>
        <end position="2088"/>
    </location>
</feature>
<feature type="compositionally biased region" description="Low complexity" evidence="12">
    <location>
        <begin position="1148"/>
        <end position="1161"/>
    </location>
</feature>
<dbReference type="EMBL" id="JRES01000049">
    <property type="protein sequence ID" value="KNC34584.1"/>
    <property type="molecule type" value="Genomic_DNA"/>
</dbReference>
<feature type="region of interest" description="Disordered" evidence="12">
    <location>
        <begin position="499"/>
        <end position="527"/>
    </location>
</feature>
<feature type="region of interest" description="Disordered" evidence="12">
    <location>
        <begin position="571"/>
        <end position="593"/>
    </location>
</feature>
<evidence type="ECO:0000256" key="9">
    <source>
        <dbReference type="PROSITE-ProRule" id="PRU00023"/>
    </source>
</evidence>
<feature type="region of interest" description="Disordered" evidence="12">
    <location>
        <begin position="1123"/>
        <end position="1194"/>
    </location>
</feature>
<dbReference type="GO" id="GO:0032259">
    <property type="term" value="P:methylation"/>
    <property type="evidence" value="ECO:0007669"/>
    <property type="project" value="UniProtKB-KW"/>
</dbReference>
<keyword evidence="9" id="KW-0040">ANK repeat</keyword>
<evidence type="ECO:0000256" key="13">
    <source>
        <dbReference type="SAM" id="Phobius"/>
    </source>
</evidence>
<dbReference type="InterPro" id="IPR010675">
    <property type="entry name" value="Bin3_C"/>
</dbReference>
<feature type="compositionally biased region" description="Polar residues" evidence="12">
    <location>
        <begin position="198"/>
        <end position="207"/>
    </location>
</feature>
<evidence type="ECO:0000256" key="1">
    <source>
        <dbReference type="ARBA" id="ARBA00004141"/>
    </source>
</evidence>
<dbReference type="EC" id="2.1.1.-" evidence="11"/>
<dbReference type="SUPFAM" id="SSF81324">
    <property type="entry name" value="Voltage-gated potassium channels"/>
    <property type="match status" value="1"/>
</dbReference>
<dbReference type="GO" id="GO:0034703">
    <property type="term" value="C:cation channel complex"/>
    <property type="evidence" value="ECO:0007669"/>
    <property type="project" value="UniProtKB-ARBA"/>
</dbReference>
<feature type="compositionally biased region" description="Basic residues" evidence="12">
    <location>
        <begin position="1025"/>
        <end position="1036"/>
    </location>
</feature>
<dbReference type="Gene3D" id="3.40.50.150">
    <property type="entry name" value="Vaccinia Virus protein VP39"/>
    <property type="match status" value="2"/>
</dbReference>
<evidence type="ECO:0000256" key="12">
    <source>
        <dbReference type="SAM" id="MobiDB-lite"/>
    </source>
</evidence>
<proteinExistence type="inferred from homology"/>
<feature type="transmembrane region" description="Helical" evidence="13">
    <location>
        <begin position="2133"/>
        <end position="2149"/>
    </location>
</feature>
<feature type="region of interest" description="Disordered" evidence="12">
    <location>
        <begin position="776"/>
        <end position="808"/>
    </location>
</feature>
<comment type="caution">
    <text evidence="15">The sequence shown here is derived from an EMBL/GenBank/DDBJ whole genome shotgun (WGS) entry which is preliminary data.</text>
</comment>
<keyword evidence="8 13" id="KW-0472">Membrane</keyword>
<feature type="compositionally biased region" description="Low complexity" evidence="12">
    <location>
        <begin position="94"/>
        <end position="119"/>
    </location>
</feature>
<evidence type="ECO:0000256" key="11">
    <source>
        <dbReference type="RuleBase" id="RU367087"/>
    </source>
</evidence>
<dbReference type="Proteomes" id="UP000037069">
    <property type="component" value="Unassembled WGS sequence"/>
</dbReference>
<feature type="transmembrane region" description="Helical" evidence="13">
    <location>
        <begin position="2095"/>
        <end position="2113"/>
    </location>
</feature>
<feature type="region of interest" description="Disordered" evidence="12">
    <location>
        <begin position="1013"/>
        <end position="1066"/>
    </location>
</feature>
<gene>
    <name evidence="15" type="ORF">FF38_09391</name>
</gene>
<feature type="region of interest" description="Disordered" evidence="12">
    <location>
        <begin position="61"/>
        <end position="166"/>
    </location>
</feature>
<name>A0A0L0CT36_LUCCU</name>
<keyword evidence="7 13" id="KW-1133">Transmembrane helix</keyword>
<sequence length="2447" mass="273762">METLKKFDSPGDCQTTGTILIETVNKNKTLNNENQNIQHMMDSATATTNVATTIIVKHATTTTPMPTATNKLKSQQQQHQFRAPQQFVKHKKTSATGSNNNSTANTTASAASSSLNNNNKKNKCWNKRQHRTAKQNNSNNITNNSALAKKTISSSSSSTNPTTATTAAAPANVLTATAAATTATTILNDGPDNENETTKTNLSATSKADLENIQNLKNQVGGHYHHHHHHQHPHHAHHHYHNQQHGASSNTLNSIDLRMSAGGQGAGGVGFPPLALSAMASEKLGYGHGHCKQNQQPMHKKPLPPHRSSGGGGGGLSGNHHHILCAGSAHNTLGSVGPGAGNAGAVSTTNLTCCHINGCPSHNTKDTSSANNSTASSAASALHICCLRSKFFLPDKRPRKGNFIPPTKFLLGGNISDPLNLSSLQNEASNASSNNNTPATTPRQSPITTPPKVEVIIPPNIHDPLHLLDPVDSMEYEKQLTSPMKRGLSLQASLALGLRGGQTKSHKHRHRKNRKPKRRRYDSLNSTTSTITTIDSLDEPTTNLLSNTLSTEKGVSMDVENICHRQDSLISANSAGSDDEELTENELHSPQEKLSITENINNSIASNMAAANANAASVTTSSVAHAATTNTATEDNCNKIKVTDQQTIQNLPIPALPAQQLQELQEKQEITSTVELSSNSNSNNNNNSNTAASSAAAATAVLSDVAVARERACRDLRLDLVSTTSCSGGSASATSCGSSVISAVGGGGRKRKISESNSQKGKKYFRMDSMDKIVSPVVPQPGAWKRPPRTTATGARKSQRRSTSISESVLTDLSPIEEANKQLVEEIPRDDTPELPKVEIFAETGVLLGSPLSTASVATSTTTAAEPETTSELTSEAVDTKNALILAEKVKKEIISSSVSIKSLPKFPADGKQYRYGNYDRYAGLRHLNEFMDIRLQVFLQYPELFKNKDILDIGCNVGHMTITVARKLAPKSILGIDIDKELIARARRNLAMYVRIPQEMLKKELMDATDIMDNTNNMSDVKQKKGRRRRKKKKQLQQQQQQQHTQQQAHNNHHHHHGHGHGNHYENWQQFQHHLLHYHLLHHHHHHHHHHHLYLQQENCNVDASDFFPISFPLTYGGITDTTTPPHSSVTNYTSNKASTSPQNIESQSPASTSTTTRSTPGHPATSTTSHKANTTHSTSTHKPNQSKAKNDFPHNVFFRQTNYVLKDESLLANDTQQYDLILCLSITKWIHLNFGDAGLKLAFKRMFNQLRPGGKLILEAQNWASYKKKKNLTEEIYNNYHNIEFYPNKFHEYLLSSEVGFSHSYTLGIPKHLSKGFSRPIQLYAKGDYTPNHVRWSDAYYPQTPFEAYRGIYATMPPRPTGMQSSYPLISSTRSQNYDTPHYSGGGGTSGPYSCRQTPMHQPSTSQYYNPLESDSYQPSYDMEYLNHMYVFASPLYQTVWSPPTSMRKSSSHTPAFGSVRDAEFEGDGNVMTGGSYHRHVYPPNEDTSSPNANAINAFNSIRDPDTDDSNQQRPHVYATNCGESSSSPHPTSNPNDTEAIEESLIMANNNNNNYDNEADNDGCRLRELPRHRRSISQLIYNLERDIIKFRGALKHGANPLVKPPEQELCVLLQALKTPGCSAFVEACMRCSHKPTNLTDFYKKAINYACDLEDAEILFALYSSSDVKSRRKYFNLFALKSLAKKLNNQNATDIQKRIRTVLLWGISENVPDHKEMTALDYVLENKHLNEDIKREIVKMFLSQCNIDIDTFRGGQLRRILENKYSDLILPRRISIFQSLMNRLIAGNMDVFKQQYNDNVQNINDNEKLQLLLESIKDEAHKAFDIILSKGVKYNEKANFSSTRLTGKSVQYNTLPQLFKMPALNFTPFQFACNAGNAYALEKLLQIPDIEIETNCLQQFIQLMIHRVKSSLALYQNYWDCFQLLLDSPKIDINSLDQHKRTALHYAIEYQKDELIKALLRKGAYINVGKGEHELPLNRLMPSLLEEHLDDCISSNNLNMGEKEYEIKISFKNFITSQQKSEKKLKEVLTPIKCMAKSKEHCYLLQHPVISSILYLKWQKVSQIFYINLLLSLFYIASIITYIILNFQGYKHEMVLNITYICCWLGITYLIFRECVQFIVAPWKYVKKSLTNYLEILLIIFSILICYYNNRDLEVACILLLAFELLSLVGSLPIASISTHMLMLKAVCRSFAKSFIFYSIFLFTFALCFYIKSEEHDQNQTAVDPEDEFNRFSNPFLAFFKTIVMFIGEIDASNLNLNSSYSWLLFLSFIFFMTIILFNLLNGLAVSDTQAIRNQAELNGVICRIQLLSSFESVVLKRTKYLATLLKQQPFRFICKLSSHFVPDYATDIEVIFLPNDKNKICYSTAKTVKNLKMPDKDQNTTVILMENSEKLDSSGPKKSSATIDEHTSVEALKILKKKYAQHEKYPLHIMNEKLNILLQKFSLQN</sequence>
<feature type="compositionally biased region" description="Low complexity" evidence="12">
    <location>
        <begin position="136"/>
        <end position="166"/>
    </location>
</feature>
<keyword evidence="6 13" id="KW-0812">Transmembrane</keyword>
<accession>A0A0L0CT36</accession>
<dbReference type="SUPFAM" id="SSF53335">
    <property type="entry name" value="S-adenosyl-L-methionine-dependent methyltransferases"/>
    <property type="match status" value="1"/>
</dbReference>
<keyword evidence="5 10" id="KW-0949">S-adenosyl-L-methionine</keyword>
<dbReference type="GO" id="GO:0005216">
    <property type="term" value="F:monoatomic ion channel activity"/>
    <property type="evidence" value="ECO:0007669"/>
    <property type="project" value="InterPro"/>
</dbReference>
<dbReference type="GO" id="GO:0008171">
    <property type="term" value="F:O-methyltransferase activity"/>
    <property type="evidence" value="ECO:0007669"/>
    <property type="project" value="UniProtKB-UniRule"/>
</dbReference>
<dbReference type="InterPro" id="IPR036770">
    <property type="entry name" value="Ankyrin_rpt-contain_sf"/>
</dbReference>
<feature type="compositionally biased region" description="Basic residues" evidence="12">
    <location>
        <begin position="504"/>
        <end position="520"/>
    </location>
</feature>
<reference evidence="15 16" key="1">
    <citation type="journal article" date="2015" name="Nat. Commun.">
        <title>Lucilia cuprina genome unlocks parasitic fly biology to underpin future interventions.</title>
        <authorList>
            <person name="Anstead C.A."/>
            <person name="Korhonen P.K."/>
            <person name="Young N.D."/>
            <person name="Hall R.S."/>
            <person name="Jex A.R."/>
            <person name="Murali S.C."/>
            <person name="Hughes D.S."/>
            <person name="Lee S.F."/>
            <person name="Perry T."/>
            <person name="Stroehlein A.J."/>
            <person name="Ansell B.R."/>
            <person name="Breugelmans B."/>
            <person name="Hofmann A."/>
            <person name="Qu J."/>
            <person name="Dugan S."/>
            <person name="Lee S.L."/>
            <person name="Chao H."/>
            <person name="Dinh H."/>
            <person name="Han Y."/>
            <person name="Doddapaneni H.V."/>
            <person name="Worley K.C."/>
            <person name="Muzny D.M."/>
            <person name="Ioannidis P."/>
            <person name="Waterhouse R.M."/>
            <person name="Zdobnov E.M."/>
            <person name="James P.J."/>
            <person name="Bagnall N.H."/>
            <person name="Kotze A.C."/>
            <person name="Gibbs R.A."/>
            <person name="Richards S."/>
            <person name="Batterham P."/>
            <person name="Gasser R.B."/>
        </authorList>
    </citation>
    <scope>NUCLEOTIDE SEQUENCE [LARGE SCALE GENOMIC DNA]</scope>
    <source>
        <strain evidence="15 16">LS</strain>
        <tissue evidence="15">Full body</tissue>
    </source>
</reference>
<evidence type="ECO:0000259" key="14">
    <source>
        <dbReference type="PROSITE" id="PS51515"/>
    </source>
</evidence>
<keyword evidence="16" id="KW-1185">Reference proteome</keyword>
<dbReference type="OrthoDB" id="2157354at2759"/>
<evidence type="ECO:0000256" key="7">
    <source>
        <dbReference type="ARBA" id="ARBA00022989"/>
    </source>
</evidence>
<evidence type="ECO:0000313" key="15">
    <source>
        <dbReference type="EMBL" id="KNC34584.1"/>
    </source>
</evidence>
<comment type="subcellular location">
    <subcellularLocation>
        <location evidence="1">Membrane</location>
        <topology evidence="1">Multi-pass membrane protein</topology>
    </subcellularLocation>
</comment>
<feature type="transmembrane region" description="Helical" evidence="13">
    <location>
        <begin position="2233"/>
        <end position="2249"/>
    </location>
</feature>
<dbReference type="Pfam" id="PF00520">
    <property type="entry name" value="Ion_trans"/>
    <property type="match status" value="1"/>
</dbReference>
<feature type="region of interest" description="Disordered" evidence="12">
    <location>
        <begin position="290"/>
        <end position="316"/>
    </location>
</feature>